<dbReference type="Proteomes" id="UP001458415">
    <property type="component" value="Unassembled WGS sequence"/>
</dbReference>
<organism evidence="3 4">
    <name type="scientific">Streptomyces carpinensis</name>
    <dbReference type="NCBI Taxonomy" id="66369"/>
    <lineage>
        <taxon>Bacteria</taxon>
        <taxon>Bacillati</taxon>
        <taxon>Actinomycetota</taxon>
        <taxon>Actinomycetes</taxon>
        <taxon>Kitasatosporales</taxon>
        <taxon>Streptomycetaceae</taxon>
        <taxon>Streptomyces</taxon>
    </lineage>
</organism>
<dbReference type="PROSITE" id="PS50943">
    <property type="entry name" value="HTH_CROC1"/>
    <property type="match status" value="1"/>
</dbReference>
<reference evidence="3 4" key="1">
    <citation type="submission" date="2024-06" db="EMBL/GenBank/DDBJ databases">
        <title>The Natural Products Discovery Center: Release of the First 8490 Sequenced Strains for Exploring Actinobacteria Biosynthetic Diversity.</title>
        <authorList>
            <person name="Kalkreuter E."/>
            <person name="Kautsar S.A."/>
            <person name="Yang D."/>
            <person name="Bader C.D."/>
            <person name="Teijaro C.N."/>
            <person name="Fluegel L."/>
            <person name="Davis C.M."/>
            <person name="Simpson J.R."/>
            <person name="Lauterbach L."/>
            <person name="Steele A.D."/>
            <person name="Gui C."/>
            <person name="Meng S."/>
            <person name="Li G."/>
            <person name="Viehrig K."/>
            <person name="Ye F."/>
            <person name="Su P."/>
            <person name="Kiefer A.F."/>
            <person name="Nichols A."/>
            <person name="Cepeda A.J."/>
            <person name="Yan W."/>
            <person name="Fan B."/>
            <person name="Jiang Y."/>
            <person name="Adhikari A."/>
            <person name="Zheng C.-J."/>
            <person name="Schuster L."/>
            <person name="Cowan T.M."/>
            <person name="Smanski M.J."/>
            <person name="Chevrette M.G."/>
            <person name="De Carvalho L.P.S."/>
            <person name="Shen B."/>
        </authorList>
    </citation>
    <scope>NUCLEOTIDE SEQUENCE [LARGE SCALE GENOMIC DNA]</scope>
    <source>
        <strain evidence="3 4">NPDC000634</strain>
    </source>
</reference>
<sequence length="140" mass="14909">MTAPTVVPLTDHPRPAVQPPAQRPAGTPLAQVRAARGWSQFQVIRALTLLAEHWGWPIAAESSLKVQLSRWENGANGPNPSYQVLLCAVLRATPEELGFGRADRPVAPLPGEDVAALADRVQALETLVIQLSARLGAVSA</sequence>
<protein>
    <submittedName>
        <fullName evidence="3">Helix-turn-helix transcriptional regulator</fullName>
    </submittedName>
</protein>
<evidence type="ECO:0000313" key="3">
    <source>
        <dbReference type="EMBL" id="MER6982726.1"/>
    </source>
</evidence>
<gene>
    <name evidence="3" type="ORF">ABT317_38650</name>
</gene>
<dbReference type="EMBL" id="JBEPCU010001124">
    <property type="protein sequence ID" value="MER6982726.1"/>
    <property type="molecule type" value="Genomic_DNA"/>
</dbReference>
<comment type="caution">
    <text evidence="3">The sequence shown here is derived from an EMBL/GenBank/DDBJ whole genome shotgun (WGS) entry which is preliminary data.</text>
</comment>
<evidence type="ECO:0000256" key="1">
    <source>
        <dbReference type="SAM" id="MobiDB-lite"/>
    </source>
</evidence>
<dbReference type="RefSeq" id="WP_086728136.1">
    <property type="nucleotide sequence ID" value="NZ_MUBM01000218.1"/>
</dbReference>
<evidence type="ECO:0000259" key="2">
    <source>
        <dbReference type="PROSITE" id="PS50943"/>
    </source>
</evidence>
<dbReference type="CDD" id="cd00093">
    <property type="entry name" value="HTH_XRE"/>
    <property type="match status" value="1"/>
</dbReference>
<dbReference type="Gene3D" id="1.10.260.40">
    <property type="entry name" value="lambda repressor-like DNA-binding domains"/>
    <property type="match status" value="1"/>
</dbReference>
<evidence type="ECO:0000313" key="4">
    <source>
        <dbReference type="Proteomes" id="UP001458415"/>
    </source>
</evidence>
<proteinExistence type="predicted"/>
<dbReference type="InterPro" id="IPR001387">
    <property type="entry name" value="Cro/C1-type_HTH"/>
</dbReference>
<feature type="region of interest" description="Disordered" evidence="1">
    <location>
        <begin position="1"/>
        <end position="26"/>
    </location>
</feature>
<feature type="domain" description="HTH cro/C1-type" evidence="2">
    <location>
        <begin position="67"/>
        <end position="97"/>
    </location>
</feature>
<name>A0ABV1WG14_9ACTN</name>
<accession>A0ABV1WG14</accession>
<keyword evidence="4" id="KW-1185">Reference proteome</keyword>
<dbReference type="InterPro" id="IPR010982">
    <property type="entry name" value="Lambda_DNA-bd_dom_sf"/>
</dbReference>